<evidence type="ECO:0000313" key="2">
    <source>
        <dbReference type="Proteomes" id="UP000683360"/>
    </source>
</evidence>
<dbReference type="EMBL" id="CAJPWZ010000697">
    <property type="protein sequence ID" value="CAG2198759.1"/>
    <property type="molecule type" value="Genomic_DNA"/>
</dbReference>
<evidence type="ECO:0000313" key="1">
    <source>
        <dbReference type="EMBL" id="CAG2198759.1"/>
    </source>
</evidence>
<organism evidence="1 2">
    <name type="scientific">Mytilus edulis</name>
    <name type="common">Blue mussel</name>
    <dbReference type="NCBI Taxonomy" id="6550"/>
    <lineage>
        <taxon>Eukaryota</taxon>
        <taxon>Metazoa</taxon>
        <taxon>Spiralia</taxon>
        <taxon>Lophotrochozoa</taxon>
        <taxon>Mollusca</taxon>
        <taxon>Bivalvia</taxon>
        <taxon>Autobranchia</taxon>
        <taxon>Pteriomorphia</taxon>
        <taxon>Mytilida</taxon>
        <taxon>Mytiloidea</taxon>
        <taxon>Mytilidae</taxon>
        <taxon>Mytilinae</taxon>
        <taxon>Mytilus</taxon>
    </lineage>
</organism>
<keyword evidence="2" id="KW-1185">Reference proteome</keyword>
<dbReference type="OrthoDB" id="6210170at2759"/>
<name>A0A8S3QWL7_MYTED</name>
<sequence>MIEDDIKENAENRIDNVGIVIPDDLFQQYIERWFDGLVISLSVNNYIGVSRCFDNDSFRKSVQIYIMQLTRIKIEKIIHTGSKDFVNTMFVMTEDYIKEDSENRQDCFGIIIPVDLLQQYIGRLVDVLTKTDSVRKCIDVNRCFMNATFRISLQTYTTQLTSGKIGNLIRTGSKDFVNTMFVITEDDIKVNAENRNECFGFVIADDMLKHYFQRWFDSITKTALVKEDMNVNRLLKNDKGQAVMQNFIRQIHLEQTRTLIQTGSTVFLNTMFVTTNDYIKDNAVNRYECFGIVLSDHLLEHYIGRFLML</sequence>
<reference evidence="1" key="1">
    <citation type="submission" date="2021-03" db="EMBL/GenBank/DDBJ databases">
        <authorList>
            <person name="Bekaert M."/>
        </authorList>
    </citation>
    <scope>NUCLEOTIDE SEQUENCE</scope>
</reference>
<dbReference type="AlphaFoldDB" id="A0A8S3QWL7"/>
<protein>
    <submittedName>
        <fullName evidence="1">Uncharacterized protein</fullName>
    </submittedName>
</protein>
<gene>
    <name evidence="1" type="ORF">MEDL_13484</name>
</gene>
<proteinExistence type="predicted"/>
<dbReference type="Proteomes" id="UP000683360">
    <property type="component" value="Unassembled WGS sequence"/>
</dbReference>
<comment type="caution">
    <text evidence="1">The sequence shown here is derived from an EMBL/GenBank/DDBJ whole genome shotgun (WGS) entry which is preliminary data.</text>
</comment>
<accession>A0A8S3QWL7</accession>